<evidence type="ECO:0000256" key="2">
    <source>
        <dbReference type="ARBA" id="ARBA00022679"/>
    </source>
</evidence>
<evidence type="ECO:0000256" key="4">
    <source>
        <dbReference type="ARBA" id="ARBA00022884"/>
    </source>
</evidence>
<feature type="active site" description="Nucleophile" evidence="5">
    <location>
        <position position="313"/>
    </location>
</feature>
<keyword evidence="4 5" id="KW-0694">RNA-binding</keyword>
<dbReference type="InterPro" id="IPR023267">
    <property type="entry name" value="RCMT"/>
</dbReference>
<feature type="region of interest" description="Disordered" evidence="6">
    <location>
        <begin position="1"/>
        <end position="33"/>
    </location>
</feature>
<dbReference type="InterPro" id="IPR049560">
    <property type="entry name" value="MeTrfase_RsmB-F_NOP2_cat"/>
</dbReference>
<keyword evidence="9" id="KW-1185">Reference proteome</keyword>
<feature type="binding site" evidence="5">
    <location>
        <begin position="190"/>
        <end position="196"/>
    </location>
    <ligand>
        <name>S-adenosyl-L-methionine</name>
        <dbReference type="ChEBI" id="CHEBI:59789"/>
    </ligand>
</feature>
<evidence type="ECO:0000313" key="8">
    <source>
        <dbReference type="EMBL" id="KOO33472.1"/>
    </source>
</evidence>
<feature type="domain" description="SAM-dependent MTase RsmB/NOP-type" evidence="7">
    <location>
        <begin position="58"/>
        <end position="383"/>
    </location>
</feature>
<evidence type="ECO:0000256" key="5">
    <source>
        <dbReference type="PROSITE-ProRule" id="PRU01023"/>
    </source>
</evidence>
<dbReference type="SUPFAM" id="SSF53335">
    <property type="entry name" value="S-adenosyl-L-methionine-dependent methyltransferases"/>
    <property type="match status" value="1"/>
</dbReference>
<dbReference type="PANTHER" id="PTHR22808">
    <property type="entry name" value="NCL1 YEAST -RELATED NOL1/NOP2/FMU SUN DOMAIN-CONTAINING"/>
    <property type="match status" value="1"/>
</dbReference>
<dbReference type="GO" id="GO:0016428">
    <property type="term" value="F:tRNA (cytidine-5-)-methyltransferase activity"/>
    <property type="evidence" value="ECO:0007669"/>
    <property type="project" value="TreeGrafter"/>
</dbReference>
<dbReference type="PANTHER" id="PTHR22808:SF1">
    <property type="entry name" value="RNA CYTOSINE-C(5)-METHYLTRANSFERASE NSUN2-RELATED"/>
    <property type="match status" value="1"/>
</dbReference>
<feature type="region of interest" description="Disordered" evidence="6">
    <location>
        <begin position="478"/>
        <end position="515"/>
    </location>
</feature>
<evidence type="ECO:0000256" key="1">
    <source>
        <dbReference type="ARBA" id="ARBA00022603"/>
    </source>
</evidence>
<evidence type="ECO:0000256" key="6">
    <source>
        <dbReference type="SAM" id="MobiDB-lite"/>
    </source>
</evidence>
<gene>
    <name evidence="8" type="ORF">Ctob_007891</name>
</gene>
<dbReference type="Proteomes" id="UP000037460">
    <property type="component" value="Unassembled WGS sequence"/>
</dbReference>
<dbReference type="InterPro" id="IPR001678">
    <property type="entry name" value="MeTrfase_RsmB-F_NOP2_dom"/>
</dbReference>
<keyword evidence="3 5" id="KW-0949">S-adenosyl-L-methionine</keyword>
<dbReference type="Gene3D" id="3.40.50.150">
    <property type="entry name" value="Vaccinia Virus protein VP39"/>
    <property type="match status" value="1"/>
</dbReference>
<comment type="caution">
    <text evidence="8">The sequence shown here is derived from an EMBL/GenBank/DDBJ whole genome shotgun (WGS) entry which is preliminary data.</text>
</comment>
<comment type="similarity">
    <text evidence="5">Belongs to the class I-like SAM-binding methyltransferase superfamily. RsmB/NOP family.</text>
</comment>
<dbReference type="PROSITE" id="PS51686">
    <property type="entry name" value="SAM_MT_RSMB_NOP"/>
    <property type="match status" value="1"/>
</dbReference>
<dbReference type="GO" id="GO:0000049">
    <property type="term" value="F:tRNA binding"/>
    <property type="evidence" value="ECO:0007669"/>
    <property type="project" value="TreeGrafter"/>
</dbReference>
<organism evidence="8 9">
    <name type="scientific">Chrysochromulina tobinii</name>
    <dbReference type="NCBI Taxonomy" id="1460289"/>
    <lineage>
        <taxon>Eukaryota</taxon>
        <taxon>Haptista</taxon>
        <taxon>Haptophyta</taxon>
        <taxon>Prymnesiophyceae</taxon>
        <taxon>Prymnesiales</taxon>
        <taxon>Chrysochromulinaceae</taxon>
        <taxon>Chrysochromulina</taxon>
    </lineage>
</organism>
<sequence>MGKYRGKRPQSEGGVGSEEKRRKHGEGDYPPPPVLMSAAFESYYRECGVVDESEWDAFISTLREPLGVSFRITGHPDDPASVSLRDYMERQHISMLQGLELPDGQPVPPPYPISWYGNRMAWRFDVSRSLLRGKGAVKGDDSLAARKIAAFHHFLMAETELGTISRQEEVSMVPPCLLDVEPGHTVADLCAAPGSKTQQLIEAILPPTCRSVFEHVGPAGLVIANDMEYKRCHLLVHQAKRLHSPALIVTHHDGTMLPTKMSHSGDGTLRKAPDLWRRWTDGLAMGIHRMQRSLLLRGLQMLVPGGRLVYSTCSMNPLEDEAVVASSLLELGPSWRLVDVSERLPGLQRRSGLASWRSAAAPQLHSHIDQQKGKPAAAHVLRVLHCGAKNRGSYDALYELTPSWHAELGAFYGLPATFPYEQLISRSVVGKTIFLIGTIRSVGDAPVIELVVKNAECTSLYNRIANLPVVLLPPPLAEGATNEGAAAEGGGEEGAGDEGGAALMERRRERDDEED</sequence>
<name>A0A0M0K4G6_9EUKA</name>
<comment type="caution">
    <text evidence="5">Lacks conserved residue(s) required for the propagation of feature annotation.</text>
</comment>
<dbReference type="PRINTS" id="PR02008">
    <property type="entry name" value="RCMTFAMILY"/>
</dbReference>
<keyword evidence="2 5" id="KW-0808">Transferase</keyword>
<dbReference type="GO" id="GO:0005634">
    <property type="term" value="C:nucleus"/>
    <property type="evidence" value="ECO:0007669"/>
    <property type="project" value="TreeGrafter"/>
</dbReference>
<feature type="compositionally biased region" description="Basic and acidic residues" evidence="6">
    <location>
        <begin position="504"/>
        <end position="515"/>
    </location>
</feature>
<keyword evidence="1 5" id="KW-0489">Methyltransferase</keyword>
<reference evidence="9" key="1">
    <citation type="journal article" date="2015" name="PLoS Genet.">
        <title>Genome Sequence and Transcriptome Analyses of Chrysochromulina tobin: Metabolic Tools for Enhanced Algal Fitness in the Prominent Order Prymnesiales (Haptophyceae).</title>
        <authorList>
            <person name="Hovde B.T."/>
            <person name="Deodato C.R."/>
            <person name="Hunsperger H.M."/>
            <person name="Ryken S.A."/>
            <person name="Yost W."/>
            <person name="Jha R.K."/>
            <person name="Patterson J."/>
            <person name="Monnat R.J. Jr."/>
            <person name="Barlow S.B."/>
            <person name="Starkenburg S.R."/>
            <person name="Cattolico R.A."/>
        </authorList>
    </citation>
    <scope>NUCLEOTIDE SEQUENCE</scope>
    <source>
        <strain evidence="9">CCMP291</strain>
    </source>
</reference>
<evidence type="ECO:0000256" key="3">
    <source>
        <dbReference type="ARBA" id="ARBA00022691"/>
    </source>
</evidence>
<proteinExistence type="inferred from homology"/>
<dbReference type="Pfam" id="PF01189">
    <property type="entry name" value="Methyltr_RsmB-F"/>
    <property type="match status" value="1"/>
</dbReference>
<dbReference type="AlphaFoldDB" id="A0A0M0K4G6"/>
<protein>
    <submittedName>
        <fullName evidence="8">tRNA (Cytosine-c)-methyltransferase</fullName>
    </submittedName>
</protein>
<dbReference type="GO" id="GO:0030488">
    <property type="term" value="P:tRNA methylation"/>
    <property type="evidence" value="ECO:0007669"/>
    <property type="project" value="TreeGrafter"/>
</dbReference>
<dbReference type="EMBL" id="JWZX01001512">
    <property type="protein sequence ID" value="KOO33472.1"/>
    <property type="molecule type" value="Genomic_DNA"/>
</dbReference>
<feature type="binding site" evidence="5">
    <location>
        <position position="214"/>
    </location>
    <ligand>
        <name>S-adenosyl-L-methionine</name>
        <dbReference type="ChEBI" id="CHEBI:59789"/>
    </ligand>
</feature>
<evidence type="ECO:0000259" key="7">
    <source>
        <dbReference type="PROSITE" id="PS51686"/>
    </source>
</evidence>
<dbReference type="OrthoDB" id="6093671at2759"/>
<accession>A0A0M0K4G6</accession>
<dbReference type="InterPro" id="IPR029063">
    <property type="entry name" value="SAM-dependent_MTases_sf"/>
</dbReference>
<evidence type="ECO:0000313" key="9">
    <source>
        <dbReference type="Proteomes" id="UP000037460"/>
    </source>
</evidence>
<dbReference type="GO" id="GO:0005737">
    <property type="term" value="C:cytoplasm"/>
    <property type="evidence" value="ECO:0007669"/>
    <property type="project" value="TreeGrafter"/>
</dbReference>